<protein>
    <submittedName>
        <fullName evidence="4">Granaticin polyketide synthase putative ketoacyl reductase 2</fullName>
    </submittedName>
</protein>
<dbReference type="InterPro" id="IPR057326">
    <property type="entry name" value="KR_dom"/>
</dbReference>
<dbReference type="PRINTS" id="PR00080">
    <property type="entry name" value="SDRFAMILY"/>
</dbReference>
<reference evidence="4" key="1">
    <citation type="submission" date="2023-03" db="EMBL/GenBank/DDBJ databases">
        <authorList>
            <person name="Steffen K."/>
            <person name="Cardenas P."/>
        </authorList>
    </citation>
    <scope>NUCLEOTIDE SEQUENCE</scope>
</reference>
<dbReference type="SMART" id="SM00822">
    <property type="entry name" value="PKS_KR"/>
    <property type="match status" value="1"/>
</dbReference>
<dbReference type="InterPro" id="IPR002347">
    <property type="entry name" value="SDR_fam"/>
</dbReference>
<dbReference type="PANTHER" id="PTHR43639:SF1">
    <property type="entry name" value="SHORT-CHAIN DEHYDROGENASE_REDUCTASE FAMILY PROTEIN"/>
    <property type="match status" value="1"/>
</dbReference>
<dbReference type="InterPro" id="IPR036291">
    <property type="entry name" value="NAD(P)-bd_dom_sf"/>
</dbReference>
<comment type="caution">
    <text evidence="4">The sequence shown here is derived from an EMBL/GenBank/DDBJ whole genome shotgun (WGS) entry which is preliminary data.</text>
</comment>
<sequence length="254" mass="26845">MDIEGGVFIVTGSATGLGAAVARRLAGKGGRVVINYTRSESEARETAAACKELGGEAILCQADVSVDEDCRRIASEALAQWGRIDGLVNNAARSKIVPHADLEGLTGEDFNQIFAVNVIGAYQMVRAVTPAMKERGRGAIVNISSGSGFSGSGSSIAYAASKAALNVMTYSLARALAPEIRVNAVCPGVMQTRWWREGLGEENYNTFIERYAERTPLKAAGDPETVSEPVVWLLEGAEHVTGETIMVDAGSHLV</sequence>
<dbReference type="Proteomes" id="UP001174909">
    <property type="component" value="Unassembled WGS sequence"/>
</dbReference>
<dbReference type="AlphaFoldDB" id="A0AA35WMU7"/>
<evidence type="ECO:0000313" key="4">
    <source>
        <dbReference type="EMBL" id="CAI8026184.1"/>
    </source>
</evidence>
<evidence type="ECO:0000256" key="1">
    <source>
        <dbReference type="ARBA" id="ARBA00006484"/>
    </source>
</evidence>
<dbReference type="InterPro" id="IPR020904">
    <property type="entry name" value="Sc_DH/Rdtase_CS"/>
</dbReference>
<dbReference type="PROSITE" id="PS00061">
    <property type="entry name" value="ADH_SHORT"/>
    <property type="match status" value="1"/>
</dbReference>
<feature type="domain" description="Ketoreductase" evidence="3">
    <location>
        <begin position="6"/>
        <end position="192"/>
    </location>
</feature>
<accession>A0AA35WMU7</accession>
<dbReference type="CDD" id="cd05233">
    <property type="entry name" value="SDR_c"/>
    <property type="match status" value="1"/>
</dbReference>
<comment type="similarity">
    <text evidence="1">Belongs to the short-chain dehydrogenases/reductases (SDR) family.</text>
</comment>
<keyword evidence="5" id="KW-1185">Reference proteome</keyword>
<dbReference type="GO" id="GO:0016491">
    <property type="term" value="F:oxidoreductase activity"/>
    <property type="evidence" value="ECO:0007669"/>
    <property type="project" value="UniProtKB-KW"/>
</dbReference>
<evidence type="ECO:0000256" key="2">
    <source>
        <dbReference type="ARBA" id="ARBA00023002"/>
    </source>
</evidence>
<organism evidence="4 5">
    <name type="scientific">Geodia barretti</name>
    <name type="common">Barrett's horny sponge</name>
    <dbReference type="NCBI Taxonomy" id="519541"/>
    <lineage>
        <taxon>Eukaryota</taxon>
        <taxon>Metazoa</taxon>
        <taxon>Porifera</taxon>
        <taxon>Demospongiae</taxon>
        <taxon>Heteroscleromorpha</taxon>
        <taxon>Tetractinellida</taxon>
        <taxon>Astrophorina</taxon>
        <taxon>Geodiidae</taxon>
        <taxon>Geodia</taxon>
    </lineage>
</organism>
<dbReference type="Gene3D" id="3.40.50.720">
    <property type="entry name" value="NAD(P)-binding Rossmann-like Domain"/>
    <property type="match status" value="1"/>
</dbReference>
<dbReference type="GO" id="GO:0006629">
    <property type="term" value="P:lipid metabolic process"/>
    <property type="evidence" value="ECO:0007669"/>
    <property type="project" value="UniProtKB-ARBA"/>
</dbReference>
<dbReference type="EMBL" id="CASHTH010002204">
    <property type="protein sequence ID" value="CAI8026184.1"/>
    <property type="molecule type" value="Genomic_DNA"/>
</dbReference>
<proteinExistence type="inferred from homology"/>
<name>A0AA35WMU7_GEOBA</name>
<dbReference type="SUPFAM" id="SSF51735">
    <property type="entry name" value="NAD(P)-binding Rossmann-fold domains"/>
    <property type="match status" value="1"/>
</dbReference>
<keyword evidence="2" id="KW-0560">Oxidoreductase</keyword>
<evidence type="ECO:0000313" key="5">
    <source>
        <dbReference type="Proteomes" id="UP001174909"/>
    </source>
</evidence>
<gene>
    <name evidence="4" type="ORF">GBAR_LOCUS15072</name>
</gene>
<dbReference type="Pfam" id="PF13561">
    <property type="entry name" value="adh_short_C2"/>
    <property type="match status" value="1"/>
</dbReference>
<dbReference type="PANTHER" id="PTHR43639">
    <property type="entry name" value="OXIDOREDUCTASE, SHORT-CHAIN DEHYDROGENASE/REDUCTASE FAMILY (AFU_ORTHOLOGUE AFUA_5G02870)"/>
    <property type="match status" value="1"/>
</dbReference>
<dbReference type="FunFam" id="3.40.50.720:FF:000084">
    <property type="entry name" value="Short-chain dehydrogenase reductase"/>
    <property type="match status" value="1"/>
</dbReference>
<dbReference type="PRINTS" id="PR00081">
    <property type="entry name" value="GDHRDH"/>
</dbReference>
<evidence type="ECO:0000259" key="3">
    <source>
        <dbReference type="SMART" id="SM00822"/>
    </source>
</evidence>